<comment type="caution">
    <text evidence="3">The sequence shown here is derived from an EMBL/GenBank/DDBJ whole genome shotgun (WGS) entry which is preliminary data.</text>
</comment>
<dbReference type="AlphaFoldDB" id="A0A9P4LWL4"/>
<evidence type="ECO:0000256" key="1">
    <source>
        <dbReference type="ARBA" id="ARBA00038048"/>
    </source>
</evidence>
<accession>A0A9P4LWL4</accession>
<dbReference type="GO" id="GO:0009247">
    <property type="term" value="P:glycolipid biosynthetic process"/>
    <property type="evidence" value="ECO:0007669"/>
    <property type="project" value="TreeGrafter"/>
</dbReference>
<dbReference type="InterPro" id="IPR051276">
    <property type="entry name" value="Saccharopine_DH-like_oxidrdct"/>
</dbReference>
<gene>
    <name evidence="3" type="ORF">K490DRAFT_58831</name>
</gene>
<comment type="similarity">
    <text evidence="1">Belongs to the saccharopine dehydrogenase family.</text>
</comment>
<evidence type="ECO:0000313" key="4">
    <source>
        <dbReference type="Proteomes" id="UP000799776"/>
    </source>
</evidence>
<dbReference type="GO" id="GO:0005739">
    <property type="term" value="C:mitochondrion"/>
    <property type="evidence" value="ECO:0007669"/>
    <property type="project" value="TreeGrafter"/>
</dbReference>
<dbReference type="SUPFAM" id="SSF51735">
    <property type="entry name" value="NAD(P)-binding Rossmann-fold domains"/>
    <property type="match status" value="1"/>
</dbReference>
<dbReference type="InterPro" id="IPR005097">
    <property type="entry name" value="Sacchrp_dh_NADP-bd"/>
</dbReference>
<evidence type="ECO:0000259" key="2">
    <source>
        <dbReference type="Pfam" id="PF03435"/>
    </source>
</evidence>
<evidence type="ECO:0000313" key="3">
    <source>
        <dbReference type="EMBL" id="KAF2085216.1"/>
    </source>
</evidence>
<feature type="domain" description="Saccharopine dehydrogenase NADP binding" evidence="2">
    <location>
        <begin position="11"/>
        <end position="139"/>
    </location>
</feature>
<keyword evidence="4" id="KW-1185">Reference proteome</keyword>
<dbReference type="OrthoDB" id="10268090at2759"/>
<name>A0A9P4LWL4_9PEZI</name>
<dbReference type="Proteomes" id="UP000799776">
    <property type="component" value="Unassembled WGS sequence"/>
</dbReference>
<dbReference type="GO" id="GO:0005811">
    <property type="term" value="C:lipid droplet"/>
    <property type="evidence" value="ECO:0007669"/>
    <property type="project" value="TreeGrafter"/>
</dbReference>
<proteinExistence type="inferred from homology"/>
<organism evidence="3 4">
    <name type="scientific">Saccharata proteae CBS 121410</name>
    <dbReference type="NCBI Taxonomy" id="1314787"/>
    <lineage>
        <taxon>Eukaryota</taxon>
        <taxon>Fungi</taxon>
        <taxon>Dikarya</taxon>
        <taxon>Ascomycota</taxon>
        <taxon>Pezizomycotina</taxon>
        <taxon>Dothideomycetes</taxon>
        <taxon>Dothideomycetes incertae sedis</taxon>
        <taxon>Botryosphaeriales</taxon>
        <taxon>Saccharataceae</taxon>
        <taxon>Saccharata</taxon>
    </lineage>
</organism>
<dbReference type="InterPro" id="IPR036291">
    <property type="entry name" value="NAD(P)-bd_dom_sf"/>
</dbReference>
<protein>
    <recommendedName>
        <fullName evidence="2">Saccharopine dehydrogenase NADP binding domain-containing protein</fullName>
    </recommendedName>
</protein>
<dbReference type="PANTHER" id="PTHR12286:SF5">
    <property type="entry name" value="SACCHAROPINE DEHYDROGENASE-LIKE OXIDOREDUCTASE"/>
    <property type="match status" value="1"/>
</dbReference>
<dbReference type="EMBL" id="ML978732">
    <property type="protein sequence ID" value="KAF2085216.1"/>
    <property type="molecule type" value="Genomic_DNA"/>
</dbReference>
<dbReference type="Pfam" id="PF03435">
    <property type="entry name" value="Sacchrp_dh_NADP"/>
    <property type="match status" value="1"/>
</dbReference>
<dbReference type="Gene3D" id="3.40.50.720">
    <property type="entry name" value="NAD(P)-binding Rossmann-like Domain"/>
    <property type="match status" value="1"/>
</dbReference>
<reference evidence="3" key="1">
    <citation type="journal article" date="2020" name="Stud. Mycol.">
        <title>101 Dothideomycetes genomes: a test case for predicting lifestyles and emergence of pathogens.</title>
        <authorList>
            <person name="Haridas S."/>
            <person name="Albert R."/>
            <person name="Binder M."/>
            <person name="Bloem J."/>
            <person name="Labutti K."/>
            <person name="Salamov A."/>
            <person name="Andreopoulos B."/>
            <person name="Baker S."/>
            <person name="Barry K."/>
            <person name="Bills G."/>
            <person name="Bluhm B."/>
            <person name="Cannon C."/>
            <person name="Castanera R."/>
            <person name="Culley D."/>
            <person name="Daum C."/>
            <person name="Ezra D."/>
            <person name="Gonzalez J."/>
            <person name="Henrissat B."/>
            <person name="Kuo A."/>
            <person name="Liang C."/>
            <person name="Lipzen A."/>
            <person name="Lutzoni F."/>
            <person name="Magnuson J."/>
            <person name="Mondo S."/>
            <person name="Nolan M."/>
            <person name="Ohm R."/>
            <person name="Pangilinan J."/>
            <person name="Park H.-J."/>
            <person name="Ramirez L."/>
            <person name="Alfaro M."/>
            <person name="Sun H."/>
            <person name="Tritt A."/>
            <person name="Yoshinaga Y."/>
            <person name="Zwiers L.-H."/>
            <person name="Turgeon B."/>
            <person name="Goodwin S."/>
            <person name="Spatafora J."/>
            <person name="Crous P."/>
            <person name="Grigoriev I."/>
        </authorList>
    </citation>
    <scope>NUCLEOTIDE SEQUENCE</scope>
    <source>
        <strain evidence="3">CBS 121410</strain>
    </source>
</reference>
<dbReference type="GO" id="GO:0005886">
    <property type="term" value="C:plasma membrane"/>
    <property type="evidence" value="ECO:0007669"/>
    <property type="project" value="TreeGrafter"/>
</dbReference>
<sequence length="418" mass="45330">MSQGERKYELVLLGATGYTGKLTAEHIATNLPTNLNWAIAGRNEQKLSSVAHDLRQLNPDRIQPDIEVVELKDDDLNALCKKAKLVITTVGPFMKYGEPVVRACAENGTHYVDSTGEVPWVLEMIEKYHDKAQHSGAIMIPQCGVDSVPADIAAYVVSTHLRRNFSVPTSEVLNCLVDVKSKPSGGTLSTVISLFDHYPLSQITHSLSPFALSPVQPSAVGAVQPSLATKLFGVRWDKDAGVLTDWVQAAPDTAIVLRSWGLLGDGQGGQLYGPRFRFSEWMVARNSFTGAMVHFGLALGMGMLLLPPARWALSRMVTQPGFGPEKELRDTKGDFVKYKAIGIADSPKQQRASTTFEYTGSMYSLTGLTMAEAAMVILRGSDYPAKALGGGILTPATLGDEYVDRLRKTGVTMDTVTL</sequence>
<dbReference type="PANTHER" id="PTHR12286">
    <property type="entry name" value="SACCHAROPINE DEHYDROGENASE-LIKE OXIDOREDUCTASE"/>
    <property type="match status" value="1"/>
</dbReference>